<accession>A0ABU0PSD1</accession>
<gene>
    <name evidence="3" type="ORF">QFZ56_000257</name>
</gene>
<feature type="signal peptide" evidence="2">
    <location>
        <begin position="1"/>
        <end position="27"/>
    </location>
</feature>
<evidence type="ECO:0008006" key="5">
    <source>
        <dbReference type="Google" id="ProtNLM"/>
    </source>
</evidence>
<feature type="compositionally biased region" description="Low complexity" evidence="1">
    <location>
        <begin position="103"/>
        <end position="112"/>
    </location>
</feature>
<dbReference type="Proteomes" id="UP001243364">
    <property type="component" value="Unassembled WGS sequence"/>
</dbReference>
<dbReference type="PROSITE" id="PS51257">
    <property type="entry name" value="PROKAR_LIPOPROTEIN"/>
    <property type="match status" value="1"/>
</dbReference>
<feature type="compositionally biased region" description="Basic residues" evidence="1">
    <location>
        <begin position="87"/>
        <end position="102"/>
    </location>
</feature>
<reference evidence="3 4" key="1">
    <citation type="submission" date="2023-07" db="EMBL/GenBank/DDBJ databases">
        <title>Comparative genomics of wheat-associated soil bacteria to identify genetic determinants of phenazine resistance.</title>
        <authorList>
            <person name="Mouncey N."/>
        </authorList>
    </citation>
    <scope>NUCLEOTIDE SEQUENCE [LARGE SCALE GENOMIC DNA]</scope>
    <source>
        <strain evidence="3 4">W4I19-2</strain>
    </source>
</reference>
<evidence type="ECO:0000313" key="3">
    <source>
        <dbReference type="EMBL" id="MDQ0681294.1"/>
    </source>
</evidence>
<keyword evidence="2" id="KW-0732">Signal</keyword>
<name>A0ABU0PSD1_STRAH</name>
<proteinExistence type="predicted"/>
<sequence length="167" mass="17754">MRRPLSLAVVLASVLLAGGCVSVPAGAPPPVPRGDTVAARTPSPPPPATQASTRTALVDTTPVQKTAKRHAERHAVQRRSSGATRRERSRRPPQPRQPHRAVRSAPTRPVTPRTRRPGPAPKPPGHRSTRPPTARPSPTYDLSTVCGWAHQVPAPSGAATLCDSYVR</sequence>
<dbReference type="EMBL" id="JAUSYA010000001">
    <property type="protein sequence ID" value="MDQ0681294.1"/>
    <property type="molecule type" value="Genomic_DNA"/>
</dbReference>
<keyword evidence="4" id="KW-1185">Reference proteome</keyword>
<evidence type="ECO:0000256" key="1">
    <source>
        <dbReference type="SAM" id="MobiDB-lite"/>
    </source>
</evidence>
<organism evidence="3 4">
    <name type="scientific">Streptomyces achromogenes</name>
    <dbReference type="NCBI Taxonomy" id="67255"/>
    <lineage>
        <taxon>Bacteria</taxon>
        <taxon>Bacillati</taxon>
        <taxon>Actinomycetota</taxon>
        <taxon>Actinomycetes</taxon>
        <taxon>Kitasatosporales</taxon>
        <taxon>Streptomycetaceae</taxon>
        <taxon>Streptomyces</taxon>
    </lineage>
</organism>
<evidence type="ECO:0000256" key="2">
    <source>
        <dbReference type="SAM" id="SignalP"/>
    </source>
</evidence>
<protein>
    <recommendedName>
        <fullName evidence="5">Lipoprotein</fullName>
    </recommendedName>
</protein>
<comment type="caution">
    <text evidence="3">The sequence shown here is derived from an EMBL/GenBank/DDBJ whole genome shotgun (WGS) entry which is preliminary data.</text>
</comment>
<feature type="region of interest" description="Disordered" evidence="1">
    <location>
        <begin position="23"/>
        <end position="139"/>
    </location>
</feature>
<feature type="chain" id="PRO_5045606350" description="Lipoprotein" evidence="2">
    <location>
        <begin position="28"/>
        <end position="167"/>
    </location>
</feature>
<evidence type="ECO:0000313" key="4">
    <source>
        <dbReference type="Proteomes" id="UP001243364"/>
    </source>
</evidence>
<feature type="compositionally biased region" description="Low complexity" evidence="1">
    <location>
        <begin position="130"/>
        <end position="139"/>
    </location>
</feature>
<dbReference type="RefSeq" id="WP_307039241.1">
    <property type="nucleotide sequence ID" value="NZ_JAUSYA010000001.1"/>
</dbReference>